<sequence length="139" mass="15690">MPTRNTESQVNDTTSTPPKKRSVKEDGVSSDADEKIKNLPGVTAKRSGSGKKKTHQFQLGADFKEGMQTFCDVLSRTEAAKMENTRELEKQKLLMQRELEKDRKEFQLQTSLQFAKILVKNKTRKVTASSSTYVESDSD</sequence>
<evidence type="ECO:0000313" key="2">
    <source>
        <dbReference type="EMBL" id="KAL2608178.1"/>
    </source>
</evidence>
<dbReference type="EMBL" id="JBHFFA010000008">
    <property type="protein sequence ID" value="KAL2608178.1"/>
    <property type="molecule type" value="Genomic_DNA"/>
</dbReference>
<dbReference type="Proteomes" id="UP001605036">
    <property type="component" value="Unassembled WGS sequence"/>
</dbReference>
<reference evidence="2 3" key="1">
    <citation type="submission" date="2024-09" db="EMBL/GenBank/DDBJ databases">
        <title>Chromosome-scale assembly of Riccia fluitans.</title>
        <authorList>
            <person name="Paukszto L."/>
            <person name="Sawicki J."/>
            <person name="Karawczyk K."/>
            <person name="Piernik-Szablinska J."/>
            <person name="Szczecinska M."/>
            <person name="Mazdziarz M."/>
        </authorList>
    </citation>
    <scope>NUCLEOTIDE SEQUENCE [LARGE SCALE GENOMIC DNA]</scope>
    <source>
        <strain evidence="2">Rf_01</strain>
        <tissue evidence="2">Aerial parts of the thallus</tissue>
    </source>
</reference>
<feature type="region of interest" description="Disordered" evidence="1">
    <location>
        <begin position="1"/>
        <end position="56"/>
    </location>
</feature>
<gene>
    <name evidence="2" type="ORF">R1flu_026751</name>
</gene>
<evidence type="ECO:0000313" key="3">
    <source>
        <dbReference type="Proteomes" id="UP001605036"/>
    </source>
</evidence>
<proteinExistence type="predicted"/>
<organism evidence="2 3">
    <name type="scientific">Riccia fluitans</name>
    <dbReference type="NCBI Taxonomy" id="41844"/>
    <lineage>
        <taxon>Eukaryota</taxon>
        <taxon>Viridiplantae</taxon>
        <taxon>Streptophyta</taxon>
        <taxon>Embryophyta</taxon>
        <taxon>Marchantiophyta</taxon>
        <taxon>Marchantiopsida</taxon>
        <taxon>Marchantiidae</taxon>
        <taxon>Marchantiales</taxon>
        <taxon>Ricciaceae</taxon>
        <taxon>Riccia</taxon>
    </lineage>
</organism>
<protein>
    <recommendedName>
        <fullName evidence="4">No apical meristem-associated C-terminal domain-containing protein</fullName>
    </recommendedName>
</protein>
<accession>A0ABD1XHK3</accession>
<evidence type="ECO:0000256" key="1">
    <source>
        <dbReference type="SAM" id="MobiDB-lite"/>
    </source>
</evidence>
<feature type="compositionally biased region" description="Basic and acidic residues" evidence="1">
    <location>
        <begin position="23"/>
        <end position="37"/>
    </location>
</feature>
<name>A0ABD1XHK3_9MARC</name>
<evidence type="ECO:0008006" key="4">
    <source>
        <dbReference type="Google" id="ProtNLM"/>
    </source>
</evidence>
<dbReference type="AlphaFoldDB" id="A0ABD1XHK3"/>
<keyword evidence="3" id="KW-1185">Reference proteome</keyword>
<feature type="compositionally biased region" description="Polar residues" evidence="1">
    <location>
        <begin position="1"/>
        <end position="17"/>
    </location>
</feature>
<comment type="caution">
    <text evidence="2">The sequence shown here is derived from an EMBL/GenBank/DDBJ whole genome shotgun (WGS) entry which is preliminary data.</text>
</comment>